<dbReference type="AlphaFoldDB" id="A0AB33KB15"/>
<evidence type="ECO:0000259" key="2">
    <source>
        <dbReference type="Pfam" id="PF14243"/>
    </source>
</evidence>
<accession>A0AB33KB15</accession>
<organism evidence="3">
    <name type="scientific">Kitasatospora sp. CMC57</name>
    <dbReference type="NCBI Taxonomy" id="3231513"/>
    <lineage>
        <taxon>Bacteria</taxon>
        <taxon>Bacillati</taxon>
        <taxon>Actinomycetota</taxon>
        <taxon>Actinomycetes</taxon>
        <taxon>Kitasatosporales</taxon>
        <taxon>Streptomycetaceae</taxon>
        <taxon>Kitasatospora</taxon>
    </lineage>
</organism>
<gene>
    <name evidence="3" type="ORF">KCMC57_54510</name>
</gene>
<dbReference type="RefSeq" id="WP_407991235.1">
    <property type="nucleotide sequence ID" value="NZ_AP035881.2"/>
</dbReference>
<feature type="region of interest" description="Disordered" evidence="1">
    <location>
        <begin position="25"/>
        <end position="51"/>
    </location>
</feature>
<feature type="domain" description="ATP-grasp" evidence="2">
    <location>
        <begin position="52"/>
        <end position="95"/>
    </location>
</feature>
<proteinExistence type="predicted"/>
<dbReference type="InterPro" id="IPR025643">
    <property type="entry name" value="R2K_3"/>
</dbReference>
<feature type="compositionally biased region" description="Low complexity" evidence="1">
    <location>
        <begin position="38"/>
        <end position="51"/>
    </location>
</feature>
<evidence type="ECO:0000256" key="1">
    <source>
        <dbReference type="SAM" id="MobiDB-lite"/>
    </source>
</evidence>
<reference evidence="3" key="1">
    <citation type="submission" date="2024-07" db="EMBL/GenBank/DDBJ databases">
        <title>Complete genome sequences of cellulolytic bacteria, Kitasatospora sp. CMC57 and Streptomyces sp. CMC78, isolated from Japanese agricultural soil.</title>
        <authorList>
            <person name="Hashimoto T."/>
            <person name="Ito M."/>
            <person name="Iwamoto M."/>
            <person name="Fukahori D."/>
            <person name="Shoda T."/>
            <person name="Sakoda M."/>
            <person name="Morohoshi T."/>
            <person name="Mitsuboshi M."/>
            <person name="Nishizawa T."/>
        </authorList>
    </citation>
    <scope>NUCLEOTIDE SEQUENCE</scope>
    <source>
        <strain evidence="3">CMC57</strain>
    </source>
</reference>
<protein>
    <recommendedName>
        <fullName evidence="2">ATP-grasp domain-containing protein</fullName>
    </recommendedName>
</protein>
<name>A0AB33KB15_9ACTN</name>
<evidence type="ECO:0000313" key="3">
    <source>
        <dbReference type="EMBL" id="BFP49083.1"/>
    </source>
</evidence>
<dbReference type="EMBL" id="AP035881">
    <property type="protein sequence ID" value="BFP49083.1"/>
    <property type="molecule type" value="Genomic_DNA"/>
</dbReference>
<sequence>MSTDRRLLLAPRINETGLQLLTAAHARRPARQDRDRLAAAAGRHAAGAPLRRPAVRRRGAVVVDVGLLADGGWAVVEANPAWASGGYACDPDAVLDVVLRAAGPLSELRAADRPYCRELPVVTG</sequence>
<dbReference type="Pfam" id="PF14243">
    <property type="entry name" value="R2K_3"/>
    <property type="match status" value="1"/>
</dbReference>